<evidence type="ECO:0000313" key="1">
    <source>
        <dbReference type="EMBL" id="QLB40759.1"/>
    </source>
</evidence>
<name>A0A7D5DXV3_9PAST</name>
<dbReference type="RefSeq" id="WP_176810027.1">
    <property type="nucleotide sequence ID" value="NZ_CP055306.1"/>
</dbReference>
<dbReference type="AlphaFoldDB" id="A0A7D5DXV3"/>
<sequence length="126" mass="14320">MVGKWNYKESCEKAILAGYEECTDEYDYNGSYFIKDEKIWIHDLESLCEKMGFTTIQEIKDAGYAFDDWLKYKDLTTSQMESESLFAEEEMLDIYAAIGGNGSNNVYLADGMWLTPEGELVGGNNA</sequence>
<gene>
    <name evidence="1" type="ORF">HV559_07695</name>
</gene>
<organism evidence="1 2">
    <name type="scientific">Mannheimia pernigra</name>
    <dbReference type="NCBI Taxonomy" id="111844"/>
    <lineage>
        <taxon>Bacteria</taxon>
        <taxon>Pseudomonadati</taxon>
        <taxon>Pseudomonadota</taxon>
        <taxon>Gammaproteobacteria</taxon>
        <taxon>Pasteurellales</taxon>
        <taxon>Pasteurellaceae</taxon>
        <taxon>Mannheimia</taxon>
    </lineage>
</organism>
<protein>
    <submittedName>
        <fullName evidence="1">Uncharacterized protein</fullName>
    </submittedName>
</protein>
<reference evidence="1 2" key="1">
    <citation type="submission" date="2020-06" db="EMBL/GenBank/DDBJ databases">
        <title>Mannheimia pernigra sp. nov. isolated from bovine respiratory tract.</title>
        <authorList>
            <person name="Kuhnert P."/>
            <person name="Akarsu-Egger H."/>
        </authorList>
    </citation>
    <scope>NUCLEOTIDE SEQUENCE [LARGE SCALE GENOMIC DNA]</scope>
    <source>
        <strain evidence="1 2">BNO311</strain>
    </source>
</reference>
<proteinExistence type="predicted"/>
<evidence type="ECO:0000313" key="2">
    <source>
        <dbReference type="Proteomes" id="UP000509660"/>
    </source>
</evidence>
<dbReference type="EMBL" id="CP055306">
    <property type="protein sequence ID" value="QLB40759.1"/>
    <property type="molecule type" value="Genomic_DNA"/>
</dbReference>
<dbReference type="Proteomes" id="UP000509660">
    <property type="component" value="Chromosome"/>
</dbReference>
<accession>A0A7D5DXV3</accession>
<keyword evidence="2" id="KW-1185">Reference proteome</keyword>